<organism evidence="3 4">
    <name type="scientific">Corynebacterium choanae</name>
    <dbReference type="NCBI Taxonomy" id="1862358"/>
    <lineage>
        <taxon>Bacteria</taxon>
        <taxon>Bacillati</taxon>
        <taxon>Actinomycetota</taxon>
        <taxon>Actinomycetes</taxon>
        <taxon>Mycobacteriales</taxon>
        <taxon>Corynebacteriaceae</taxon>
        <taxon>Corynebacterium</taxon>
    </lineage>
</organism>
<dbReference type="AlphaFoldDB" id="A0A3G6J3K6"/>
<keyword evidence="3" id="KW-0378">Hydrolase</keyword>
<keyword evidence="4" id="KW-1185">Reference proteome</keyword>
<name>A0A3G6J3K6_9CORY</name>
<feature type="transmembrane region" description="Helical" evidence="1">
    <location>
        <begin position="162"/>
        <end position="184"/>
    </location>
</feature>
<feature type="domain" description="CAAX prenyl protease 2/Lysostaphin resistance protein A-like" evidence="2">
    <location>
        <begin position="161"/>
        <end position="250"/>
    </location>
</feature>
<dbReference type="InterPro" id="IPR003675">
    <property type="entry name" value="Rce1/LyrA-like_dom"/>
</dbReference>
<reference evidence="3 4" key="1">
    <citation type="submission" date="2018-11" db="EMBL/GenBank/DDBJ databases">
        <authorList>
            <person name="Kleinhagauer T."/>
            <person name="Glaeser S.P."/>
            <person name="Spergser J."/>
            <person name="Ruckert C."/>
            <person name="Kaempfer P."/>
            <person name="Busse H.-J."/>
        </authorList>
    </citation>
    <scope>NUCLEOTIDE SEQUENCE [LARGE SCALE GENOMIC DNA]</scope>
    <source>
        <strain evidence="3 4">200CH</strain>
    </source>
</reference>
<dbReference type="GO" id="GO:0080120">
    <property type="term" value="P:CAAX-box protein maturation"/>
    <property type="evidence" value="ECO:0007669"/>
    <property type="project" value="UniProtKB-ARBA"/>
</dbReference>
<dbReference type="Pfam" id="PF02517">
    <property type="entry name" value="Rce1-like"/>
    <property type="match status" value="1"/>
</dbReference>
<accession>A0A3G6J3K6</accession>
<keyword evidence="1" id="KW-1133">Transmembrane helix</keyword>
<dbReference type="Proteomes" id="UP000269019">
    <property type="component" value="Chromosome"/>
</dbReference>
<dbReference type="EMBL" id="CP033896">
    <property type="protein sequence ID" value="AZA12522.1"/>
    <property type="molecule type" value="Genomic_DNA"/>
</dbReference>
<keyword evidence="1" id="KW-0812">Transmembrane</keyword>
<proteinExistence type="predicted"/>
<feature type="transmembrane region" description="Helical" evidence="1">
    <location>
        <begin position="215"/>
        <end position="233"/>
    </location>
</feature>
<dbReference type="RefSeq" id="WP_123925677.1">
    <property type="nucleotide sequence ID" value="NZ_CP033896.1"/>
</dbReference>
<gene>
    <name evidence="3" type="ORF">CCHOA_00465</name>
</gene>
<dbReference type="GO" id="GO:0004175">
    <property type="term" value="F:endopeptidase activity"/>
    <property type="evidence" value="ECO:0007669"/>
    <property type="project" value="UniProtKB-ARBA"/>
</dbReference>
<keyword evidence="1" id="KW-0472">Membrane</keyword>
<feature type="transmembrane region" description="Helical" evidence="1">
    <location>
        <begin position="120"/>
        <end position="142"/>
    </location>
</feature>
<evidence type="ECO:0000313" key="4">
    <source>
        <dbReference type="Proteomes" id="UP000269019"/>
    </source>
</evidence>
<evidence type="ECO:0000256" key="1">
    <source>
        <dbReference type="SAM" id="Phobius"/>
    </source>
</evidence>
<dbReference type="KEGG" id="ccho:CCHOA_00465"/>
<feature type="transmembrane region" description="Helical" evidence="1">
    <location>
        <begin position="191"/>
        <end position="209"/>
    </location>
</feature>
<sequence>MIVHVVSSWLRLPAGAYVRHLPPVHSPLRRLLFAELAVVLTVTFATTGVRSAARLISALLAPVPLNQQQVVIHTPQSSVGWLEVLLQLTSSVSLLAWGGLAWLLLSRDGVLWRQGDRTDVGWGVLLAAIVGIPGLGLYAMSLQFGWTKQVIPSALTSPFAEIPLLLLAAAAAAVAEEMVVVGWLCTRLAQLRWHAGWIVLCSAVLRGSYHLYQGISAGFGNLAMGLLFGWVFLRTGRVWPLVIAHFVLDVVAFIGPVLFSGQLSFVGL</sequence>
<protein>
    <submittedName>
        <fullName evidence="3">CAAX amino terminal protease self-immunity</fullName>
    </submittedName>
</protein>
<keyword evidence="3" id="KW-0645">Protease</keyword>
<evidence type="ECO:0000259" key="2">
    <source>
        <dbReference type="Pfam" id="PF02517"/>
    </source>
</evidence>
<evidence type="ECO:0000313" key="3">
    <source>
        <dbReference type="EMBL" id="AZA12522.1"/>
    </source>
</evidence>
<feature type="transmembrane region" description="Helical" evidence="1">
    <location>
        <begin position="84"/>
        <end position="105"/>
    </location>
</feature>
<feature type="transmembrane region" description="Helical" evidence="1">
    <location>
        <begin position="238"/>
        <end position="259"/>
    </location>
</feature>
<dbReference type="GO" id="GO:0006508">
    <property type="term" value="P:proteolysis"/>
    <property type="evidence" value="ECO:0007669"/>
    <property type="project" value="UniProtKB-KW"/>
</dbReference>
<dbReference type="OrthoDB" id="4453618at2"/>